<accession>A0ABD2XNT7</accession>
<dbReference type="Proteomes" id="UP001627154">
    <property type="component" value="Unassembled WGS sequence"/>
</dbReference>
<dbReference type="AlphaFoldDB" id="A0ABD2XNT7"/>
<reference evidence="1 2" key="1">
    <citation type="journal article" date="2024" name="bioRxiv">
        <title>A reference genome for Trichogramma kaykai: A tiny desert-dwelling parasitoid wasp with competing sex-ratio distorters.</title>
        <authorList>
            <person name="Culotta J."/>
            <person name="Lindsey A.R."/>
        </authorList>
    </citation>
    <scope>NUCLEOTIDE SEQUENCE [LARGE SCALE GENOMIC DNA]</scope>
    <source>
        <strain evidence="1 2">KSX58</strain>
    </source>
</reference>
<dbReference type="EMBL" id="JBJJXI010000018">
    <property type="protein sequence ID" value="KAL3407123.1"/>
    <property type="molecule type" value="Genomic_DNA"/>
</dbReference>
<evidence type="ECO:0000313" key="1">
    <source>
        <dbReference type="EMBL" id="KAL3407123.1"/>
    </source>
</evidence>
<proteinExistence type="predicted"/>
<protein>
    <submittedName>
        <fullName evidence="1">Uncharacterized protein</fullName>
    </submittedName>
</protein>
<organism evidence="1 2">
    <name type="scientific">Trichogramma kaykai</name>
    <dbReference type="NCBI Taxonomy" id="54128"/>
    <lineage>
        <taxon>Eukaryota</taxon>
        <taxon>Metazoa</taxon>
        <taxon>Ecdysozoa</taxon>
        <taxon>Arthropoda</taxon>
        <taxon>Hexapoda</taxon>
        <taxon>Insecta</taxon>
        <taxon>Pterygota</taxon>
        <taxon>Neoptera</taxon>
        <taxon>Endopterygota</taxon>
        <taxon>Hymenoptera</taxon>
        <taxon>Apocrita</taxon>
        <taxon>Proctotrupomorpha</taxon>
        <taxon>Chalcidoidea</taxon>
        <taxon>Trichogrammatidae</taxon>
        <taxon>Trichogramma</taxon>
    </lineage>
</organism>
<gene>
    <name evidence="1" type="ORF">TKK_001188</name>
</gene>
<evidence type="ECO:0000313" key="2">
    <source>
        <dbReference type="Proteomes" id="UP001627154"/>
    </source>
</evidence>
<name>A0ABD2XNT7_9HYME</name>
<comment type="caution">
    <text evidence="1">The sequence shown here is derived from an EMBL/GenBank/DDBJ whole genome shotgun (WGS) entry which is preliminary data.</text>
</comment>
<keyword evidence="2" id="KW-1185">Reference proteome</keyword>
<sequence length="81" mass="9509">MFSITSISTNKHRIKKIVQVLSITVTKSLFNKKKEKIRFIWLDTQHGLRVVQSNVPCLCKSKIKKNLCVNIVIKHKGRLYW</sequence>